<feature type="domain" description="SP-RING-type" evidence="5">
    <location>
        <begin position="562"/>
        <end position="643"/>
    </location>
</feature>
<evidence type="ECO:0000256" key="4">
    <source>
        <dbReference type="PROSITE-ProRule" id="PRU00452"/>
    </source>
</evidence>
<feature type="domain" description="SP-RING-type" evidence="5">
    <location>
        <begin position="669"/>
        <end position="764"/>
    </location>
</feature>
<dbReference type="GO" id="GO:0016925">
    <property type="term" value="P:protein sumoylation"/>
    <property type="evidence" value="ECO:0007669"/>
    <property type="project" value="TreeGrafter"/>
</dbReference>
<proteinExistence type="predicted"/>
<dbReference type="AlphaFoldDB" id="A0A8S9MLC9"/>
<organism evidence="6 7">
    <name type="scientific">Brassica cretica</name>
    <name type="common">Mustard</name>
    <dbReference type="NCBI Taxonomy" id="69181"/>
    <lineage>
        <taxon>Eukaryota</taxon>
        <taxon>Viridiplantae</taxon>
        <taxon>Streptophyta</taxon>
        <taxon>Embryophyta</taxon>
        <taxon>Tracheophyta</taxon>
        <taxon>Spermatophyta</taxon>
        <taxon>Magnoliopsida</taxon>
        <taxon>eudicotyledons</taxon>
        <taxon>Gunneridae</taxon>
        <taxon>Pentapetalae</taxon>
        <taxon>rosids</taxon>
        <taxon>malvids</taxon>
        <taxon>Brassicales</taxon>
        <taxon>Brassicaceae</taxon>
        <taxon>Brassiceae</taxon>
        <taxon>Brassica</taxon>
    </lineage>
</organism>
<dbReference type="Proteomes" id="UP000712281">
    <property type="component" value="Unassembled WGS sequence"/>
</dbReference>
<dbReference type="GO" id="GO:0061665">
    <property type="term" value="F:SUMO ligase activity"/>
    <property type="evidence" value="ECO:0007669"/>
    <property type="project" value="TreeGrafter"/>
</dbReference>
<comment type="caution">
    <text evidence="6">The sequence shown here is derived from an EMBL/GenBank/DDBJ whole genome shotgun (WGS) entry which is preliminary data.</text>
</comment>
<evidence type="ECO:0000259" key="5">
    <source>
        <dbReference type="PROSITE" id="PS51044"/>
    </source>
</evidence>
<evidence type="ECO:0000313" key="6">
    <source>
        <dbReference type="EMBL" id="KAF2619287.1"/>
    </source>
</evidence>
<gene>
    <name evidence="6" type="ORF">F2Q68_00042626</name>
</gene>
<dbReference type="CDD" id="cd16650">
    <property type="entry name" value="SP-RING_PIAS-like"/>
    <property type="match status" value="2"/>
</dbReference>
<evidence type="ECO:0000256" key="2">
    <source>
        <dbReference type="ARBA" id="ARBA00022771"/>
    </source>
</evidence>
<sequence length="921" mass="102108">MVIPPSSRLNNRIEVDSKEFHAYCFSLANRIDDAIGKDEVPADAQDLAITLDHVCQHRCNAQTRAVIMTLMISVKAACRLGWFPQRQSQHLLGLVDSMLEGFTSSEDVASSVNSPISLIPQVMERFYPFLKLGDILVSSEATAESNILMKDFHISEKMLQHSPQAKVGLFVFRTEDISKSSCLIHPQEVSFLLNGKGVEKRYIALMEPGPQCPTDVTSLLNLGANLLQTVGCFGGSYFIVIALLDDIPLPVNPSLTDYSEVIVSNSDCDVIEGPSRISLSCPISRTRITLPVKGRVCKHLQCFDYWNYVEINTRIPSWRCPHCNQPDEVLADAQDLAITLDHLILLPLGRVDVVSGVSTKICILCLCFSQQTACRLGWFPQRESKHLLGLVDSMLEGFTSPEDVASSVNSPISLIPQVMERFYPFSKLGHILVSFEAKAESNILVKDFHISTKMLQHSPQAKVGLFVFRTEDISKSSCLIHPQEVSFLLNGKGVEKRYIALMDSGPQCPTDVTSLLNLGANLLQTVGCFGGSYFIVIALLDDIPLPVNPSLTDYSEVIVSNSDCDVIEGPSRLSLSCPISRTRITLPVKGRVCKHLQCFDFWNYVEINTRIPSWRCPHCNQPVCYTDIRLDQSMIKASSYFIVIALLDDIPLPVNPSLTDYSEVIVSNSDCDVIEGPSRISLSCPISRTRITLPVKGRVCKHLQILEKVGRYATDVVISADGSWKVLTEDNKNVEAVPEATQGDPNSFQKLTPTVLDLTNDENEMETSVGTQFNELKPCLPEIHNTHTPVMGYPILNQSSASVHSLPQLPQTFNVFNGQQRFTNFPQVVNRQDSAAREASYPQDRLATNTSCFHIPMPTTQSSQFQGSHVTPLGHSLGRASGYNHIYDNGITQPQLAHMPPPLHHQYAMQVCVPIFNLSYT</sequence>
<evidence type="ECO:0000256" key="1">
    <source>
        <dbReference type="ARBA" id="ARBA00022723"/>
    </source>
</evidence>
<keyword evidence="2 4" id="KW-0863">Zinc-finger</keyword>
<evidence type="ECO:0000313" key="7">
    <source>
        <dbReference type="Proteomes" id="UP000712281"/>
    </source>
</evidence>
<dbReference type="InterPro" id="IPR004181">
    <property type="entry name" value="Znf_MIZ"/>
</dbReference>
<protein>
    <recommendedName>
        <fullName evidence="5">SP-RING-type domain-containing protein</fullName>
    </recommendedName>
</protein>
<dbReference type="GO" id="GO:0000785">
    <property type="term" value="C:chromatin"/>
    <property type="evidence" value="ECO:0007669"/>
    <property type="project" value="TreeGrafter"/>
</dbReference>
<dbReference type="InterPro" id="IPR013083">
    <property type="entry name" value="Znf_RING/FYVE/PHD"/>
</dbReference>
<evidence type="ECO:0000256" key="3">
    <source>
        <dbReference type="ARBA" id="ARBA00022833"/>
    </source>
</evidence>
<dbReference type="EMBL" id="QGKW02000007">
    <property type="protein sequence ID" value="KAF2619287.1"/>
    <property type="molecule type" value="Genomic_DNA"/>
</dbReference>
<dbReference type="GO" id="GO:0008270">
    <property type="term" value="F:zinc ion binding"/>
    <property type="evidence" value="ECO:0007669"/>
    <property type="project" value="UniProtKB-KW"/>
</dbReference>
<keyword evidence="3" id="KW-0862">Zinc</keyword>
<name>A0A8S9MLC9_BRACR</name>
<reference evidence="6" key="1">
    <citation type="submission" date="2019-12" db="EMBL/GenBank/DDBJ databases">
        <title>Genome sequencing and annotation of Brassica cretica.</title>
        <authorList>
            <person name="Studholme D.J."/>
            <person name="Sarris P.F."/>
        </authorList>
    </citation>
    <scope>NUCLEOTIDE SEQUENCE</scope>
    <source>
        <strain evidence="6">PFS-001/15</strain>
        <tissue evidence="6">Leaf</tissue>
    </source>
</reference>
<dbReference type="Pfam" id="PF02891">
    <property type="entry name" value="zf-MIZ"/>
    <property type="match status" value="2"/>
</dbReference>
<dbReference type="PANTHER" id="PTHR10782:SF78">
    <property type="entry name" value="SP-RING-TYPE DOMAIN-CONTAINING PROTEIN"/>
    <property type="match status" value="1"/>
</dbReference>
<keyword evidence="1" id="KW-0479">Metal-binding</keyword>
<feature type="domain" description="SP-RING-type" evidence="5">
    <location>
        <begin position="266"/>
        <end position="353"/>
    </location>
</feature>
<dbReference type="PROSITE" id="PS51044">
    <property type="entry name" value="ZF_SP_RING"/>
    <property type="match status" value="3"/>
</dbReference>
<accession>A0A8S9MLC9</accession>
<dbReference type="Gene3D" id="3.30.40.10">
    <property type="entry name" value="Zinc/RING finger domain, C3HC4 (zinc finger)"/>
    <property type="match status" value="3"/>
</dbReference>
<dbReference type="PANTHER" id="PTHR10782">
    <property type="entry name" value="ZINC FINGER MIZ DOMAIN-CONTAINING PROTEIN"/>
    <property type="match status" value="1"/>
</dbReference>